<dbReference type="EMBL" id="KZ613843">
    <property type="protein sequence ID" value="PMD57809.1"/>
    <property type="molecule type" value="Genomic_DNA"/>
</dbReference>
<organism evidence="2 3">
    <name type="scientific">Hyaloscypha bicolor E</name>
    <dbReference type="NCBI Taxonomy" id="1095630"/>
    <lineage>
        <taxon>Eukaryota</taxon>
        <taxon>Fungi</taxon>
        <taxon>Dikarya</taxon>
        <taxon>Ascomycota</taxon>
        <taxon>Pezizomycotina</taxon>
        <taxon>Leotiomycetes</taxon>
        <taxon>Helotiales</taxon>
        <taxon>Hyaloscyphaceae</taxon>
        <taxon>Hyaloscypha</taxon>
        <taxon>Hyaloscypha bicolor</taxon>
    </lineage>
</organism>
<dbReference type="Proteomes" id="UP000235371">
    <property type="component" value="Unassembled WGS sequence"/>
</dbReference>
<feature type="region of interest" description="Disordered" evidence="1">
    <location>
        <begin position="15"/>
        <end position="67"/>
    </location>
</feature>
<name>A0A2J6T474_9HELO</name>
<proteinExistence type="predicted"/>
<dbReference type="RefSeq" id="XP_024734713.1">
    <property type="nucleotide sequence ID" value="XM_024880589.1"/>
</dbReference>
<protein>
    <submittedName>
        <fullName evidence="2">Uncharacterized protein</fullName>
    </submittedName>
</protein>
<dbReference type="GeneID" id="36588666"/>
<keyword evidence="3" id="KW-1185">Reference proteome</keyword>
<evidence type="ECO:0000313" key="3">
    <source>
        <dbReference type="Proteomes" id="UP000235371"/>
    </source>
</evidence>
<feature type="compositionally biased region" description="Polar residues" evidence="1">
    <location>
        <begin position="51"/>
        <end position="67"/>
    </location>
</feature>
<evidence type="ECO:0000313" key="2">
    <source>
        <dbReference type="EMBL" id="PMD57809.1"/>
    </source>
</evidence>
<evidence type="ECO:0000256" key="1">
    <source>
        <dbReference type="SAM" id="MobiDB-lite"/>
    </source>
</evidence>
<dbReference type="AlphaFoldDB" id="A0A2J6T474"/>
<reference evidence="2 3" key="1">
    <citation type="submission" date="2016-04" db="EMBL/GenBank/DDBJ databases">
        <title>A degradative enzymes factory behind the ericoid mycorrhizal symbiosis.</title>
        <authorList>
            <consortium name="DOE Joint Genome Institute"/>
            <person name="Martino E."/>
            <person name="Morin E."/>
            <person name="Grelet G."/>
            <person name="Kuo A."/>
            <person name="Kohler A."/>
            <person name="Daghino S."/>
            <person name="Barry K."/>
            <person name="Choi C."/>
            <person name="Cichocki N."/>
            <person name="Clum A."/>
            <person name="Copeland A."/>
            <person name="Hainaut M."/>
            <person name="Haridas S."/>
            <person name="Labutti K."/>
            <person name="Lindquist E."/>
            <person name="Lipzen A."/>
            <person name="Khouja H.-R."/>
            <person name="Murat C."/>
            <person name="Ohm R."/>
            <person name="Olson A."/>
            <person name="Spatafora J."/>
            <person name="Veneault-Fourrey C."/>
            <person name="Henrissat B."/>
            <person name="Grigoriev I."/>
            <person name="Martin F."/>
            <person name="Perotto S."/>
        </authorList>
    </citation>
    <scope>NUCLEOTIDE SEQUENCE [LARGE SCALE GENOMIC DNA]</scope>
    <source>
        <strain evidence="2 3">E</strain>
    </source>
</reference>
<accession>A0A2J6T474</accession>
<gene>
    <name evidence="2" type="ORF">K444DRAFT_614754</name>
</gene>
<dbReference type="InParanoid" id="A0A2J6T474"/>
<sequence>MVNLEEEAGTETIHVKFIPTSRDDPGKYDSLSSHVQAPHPLKSHRREGVSSAMTTSTQPSANTSNFTHSIGTGRLRLYIPSERSSNTPTRCTVECRLNFRLRNPLLFGRFDGQIAVPTRNMPGRPTNYTHTSFRIGQFGISLPWGIRLRSDRGWPLRI</sequence>